<feature type="transmembrane region" description="Helical" evidence="6">
    <location>
        <begin position="143"/>
        <end position="161"/>
    </location>
</feature>
<dbReference type="AlphaFoldDB" id="A0A919EC51"/>
<keyword evidence="8" id="KW-1185">Reference proteome</keyword>
<dbReference type="CDD" id="cd15904">
    <property type="entry name" value="TSPO_MBR"/>
    <property type="match status" value="1"/>
</dbReference>
<dbReference type="FunFam" id="1.20.1260.100:FF:000001">
    <property type="entry name" value="translocator protein 2"/>
    <property type="match status" value="1"/>
</dbReference>
<feature type="transmembrane region" description="Helical" evidence="6">
    <location>
        <begin position="17"/>
        <end position="35"/>
    </location>
</feature>
<dbReference type="InterPro" id="IPR004307">
    <property type="entry name" value="TspO_MBR"/>
</dbReference>
<sequence length="164" mass="17588">MTFSEEDEARGGRWRRYGAAAAAVTVAAAAGAAAVDPDSAWYRSLRKPSWQPPPWAFGAVWTPLYATVAFAGGHALGRTRGPERVRVAAGFGVNLALNAGWTWLFYRCHNTRAGLAGTLALDLSNASLLRRTARVDPTAARALLPYTAWCAFATALNAAILRRN</sequence>
<feature type="transmembrane region" description="Helical" evidence="6">
    <location>
        <begin position="88"/>
        <end position="106"/>
    </location>
</feature>
<comment type="similarity">
    <text evidence="2">Belongs to the TspO/BZRP family.</text>
</comment>
<evidence type="ECO:0000256" key="3">
    <source>
        <dbReference type="ARBA" id="ARBA00022692"/>
    </source>
</evidence>
<evidence type="ECO:0008006" key="9">
    <source>
        <dbReference type="Google" id="ProtNLM"/>
    </source>
</evidence>
<dbReference type="PANTHER" id="PTHR10057">
    <property type="entry name" value="PERIPHERAL-TYPE BENZODIAZEPINE RECEPTOR"/>
    <property type="match status" value="1"/>
</dbReference>
<proteinExistence type="inferred from homology"/>
<dbReference type="PANTHER" id="PTHR10057:SF0">
    <property type="entry name" value="TRANSLOCATOR PROTEIN"/>
    <property type="match status" value="1"/>
</dbReference>
<evidence type="ECO:0000256" key="2">
    <source>
        <dbReference type="ARBA" id="ARBA00007524"/>
    </source>
</evidence>
<dbReference type="GO" id="GO:0016020">
    <property type="term" value="C:membrane"/>
    <property type="evidence" value="ECO:0007669"/>
    <property type="project" value="UniProtKB-SubCell"/>
</dbReference>
<keyword evidence="3 6" id="KW-0812">Transmembrane</keyword>
<dbReference type="GO" id="GO:0033013">
    <property type="term" value="P:tetrapyrrole metabolic process"/>
    <property type="evidence" value="ECO:0007669"/>
    <property type="project" value="UniProtKB-ARBA"/>
</dbReference>
<evidence type="ECO:0000313" key="7">
    <source>
        <dbReference type="EMBL" id="GHF34103.1"/>
    </source>
</evidence>
<organism evidence="7 8">
    <name type="scientific">Streptomyces fumanus</name>
    <dbReference type="NCBI Taxonomy" id="67302"/>
    <lineage>
        <taxon>Bacteria</taxon>
        <taxon>Bacillati</taxon>
        <taxon>Actinomycetota</taxon>
        <taxon>Actinomycetes</taxon>
        <taxon>Kitasatosporales</taxon>
        <taxon>Streptomycetaceae</taxon>
        <taxon>Streptomyces</taxon>
    </lineage>
</organism>
<keyword evidence="5 6" id="KW-0472">Membrane</keyword>
<keyword evidence="4 6" id="KW-1133">Transmembrane helix</keyword>
<gene>
    <name evidence="7" type="ORF">GCM10018772_69680</name>
</gene>
<dbReference type="EMBL" id="BNBI01000024">
    <property type="protein sequence ID" value="GHF34103.1"/>
    <property type="molecule type" value="Genomic_DNA"/>
</dbReference>
<evidence type="ECO:0000256" key="6">
    <source>
        <dbReference type="SAM" id="Phobius"/>
    </source>
</evidence>
<dbReference type="Pfam" id="PF03073">
    <property type="entry name" value="TspO_MBR"/>
    <property type="match status" value="1"/>
</dbReference>
<dbReference type="InterPro" id="IPR038330">
    <property type="entry name" value="TspO/MBR-related_sf"/>
</dbReference>
<feature type="transmembrane region" description="Helical" evidence="6">
    <location>
        <begin position="55"/>
        <end position="76"/>
    </location>
</feature>
<reference evidence="7" key="1">
    <citation type="journal article" date="2014" name="Int. J. Syst. Evol. Microbiol.">
        <title>Complete genome sequence of Corynebacterium casei LMG S-19264T (=DSM 44701T), isolated from a smear-ripened cheese.</title>
        <authorList>
            <consortium name="US DOE Joint Genome Institute (JGI-PGF)"/>
            <person name="Walter F."/>
            <person name="Albersmeier A."/>
            <person name="Kalinowski J."/>
            <person name="Ruckert C."/>
        </authorList>
    </citation>
    <scope>NUCLEOTIDE SEQUENCE</scope>
    <source>
        <strain evidence="7">JCM 4477</strain>
    </source>
</reference>
<comment type="caution">
    <text evidence="7">The sequence shown here is derived from an EMBL/GenBank/DDBJ whole genome shotgun (WGS) entry which is preliminary data.</text>
</comment>
<evidence type="ECO:0000256" key="4">
    <source>
        <dbReference type="ARBA" id="ARBA00022989"/>
    </source>
</evidence>
<reference evidence="7" key="2">
    <citation type="submission" date="2020-09" db="EMBL/GenBank/DDBJ databases">
        <authorList>
            <person name="Sun Q."/>
            <person name="Ohkuma M."/>
        </authorList>
    </citation>
    <scope>NUCLEOTIDE SEQUENCE</scope>
    <source>
        <strain evidence="7">JCM 4477</strain>
    </source>
</reference>
<dbReference type="Gene3D" id="1.20.1260.100">
    <property type="entry name" value="TspO/MBR protein"/>
    <property type="match status" value="1"/>
</dbReference>
<dbReference type="PIRSF" id="PIRSF005859">
    <property type="entry name" value="PBR"/>
    <property type="match status" value="1"/>
</dbReference>
<evidence type="ECO:0000313" key="8">
    <source>
        <dbReference type="Proteomes" id="UP000630718"/>
    </source>
</evidence>
<accession>A0A919EC51</accession>
<protein>
    <recommendedName>
        <fullName evidence="9">Tryptophan-rich sensory protein</fullName>
    </recommendedName>
</protein>
<dbReference type="RefSeq" id="WP_190208477.1">
    <property type="nucleotide sequence ID" value="NZ_BNBI01000024.1"/>
</dbReference>
<comment type="subcellular location">
    <subcellularLocation>
        <location evidence="1">Membrane</location>
        <topology evidence="1">Multi-pass membrane protein</topology>
    </subcellularLocation>
</comment>
<evidence type="ECO:0000256" key="5">
    <source>
        <dbReference type="ARBA" id="ARBA00023136"/>
    </source>
</evidence>
<dbReference type="Proteomes" id="UP000630718">
    <property type="component" value="Unassembled WGS sequence"/>
</dbReference>
<name>A0A919EC51_9ACTN</name>
<evidence type="ECO:0000256" key="1">
    <source>
        <dbReference type="ARBA" id="ARBA00004141"/>
    </source>
</evidence>